<reference evidence="1" key="1">
    <citation type="submission" date="2021-11" db="EMBL/GenBank/DDBJ databases">
        <title>BS-T2-15 a new species belonging to the Comamonadaceae family isolated from the soil of a French oak forest.</title>
        <authorList>
            <person name="Mieszkin S."/>
            <person name="Alain K."/>
        </authorList>
    </citation>
    <scope>NUCLEOTIDE SEQUENCE</scope>
    <source>
        <strain evidence="1">BS-T2-15</strain>
    </source>
</reference>
<organism evidence="1 2">
    <name type="scientific">Scleromatobacter humisilvae</name>
    <dbReference type="NCBI Taxonomy" id="2897159"/>
    <lineage>
        <taxon>Bacteria</taxon>
        <taxon>Pseudomonadati</taxon>
        <taxon>Pseudomonadota</taxon>
        <taxon>Betaproteobacteria</taxon>
        <taxon>Burkholderiales</taxon>
        <taxon>Sphaerotilaceae</taxon>
        <taxon>Scleromatobacter</taxon>
    </lineage>
</organism>
<keyword evidence="2" id="KW-1185">Reference proteome</keyword>
<dbReference type="RefSeq" id="WP_275685350.1">
    <property type="nucleotide sequence ID" value="NZ_JAJLJH010000013.1"/>
</dbReference>
<gene>
    <name evidence="1" type="ORF">LPC04_26585</name>
</gene>
<name>A0A9X2C4E0_9BURK</name>
<evidence type="ECO:0000313" key="1">
    <source>
        <dbReference type="EMBL" id="MCK9689300.1"/>
    </source>
</evidence>
<proteinExistence type="predicted"/>
<evidence type="ECO:0000313" key="2">
    <source>
        <dbReference type="Proteomes" id="UP001139353"/>
    </source>
</evidence>
<accession>A0A9X2C4E0</accession>
<sequence length="364" mass="39501">MPATDLPHSKLDLSGAGVRHARALPVGEPAAGAAPAPAHADVGRMAPWIQLLAALGLDPHALWPATVSLDFEGDQCTAIEPSRDELRALYGIDVQELDVWRPLAEHAIEHLAAGRALVVEADAFWLPVDAEHRRSHAKRTIVLNEVDLDARRIGYFHGAGHAEAHGDDVTHLLGLEDDTSDLEAIADWRGARVAQVGATVAALDEGRLPPRAQFVRADRRVARSTAELRMLALHHLGNHLAFRPATNPLRRFAARIADDLPLLREYGTAYHEDWASCTVRRFAGAFDLAARGLAWQDESGDSRLREAAHAFEQLARDAATLDQRLGRAAASAKNADTKKLLETMALAWDGAMAALDAAWRSEEG</sequence>
<dbReference type="EMBL" id="JAJLJH010000013">
    <property type="protein sequence ID" value="MCK9689300.1"/>
    <property type="molecule type" value="Genomic_DNA"/>
</dbReference>
<dbReference type="Proteomes" id="UP001139353">
    <property type="component" value="Unassembled WGS sequence"/>
</dbReference>
<dbReference type="AlphaFoldDB" id="A0A9X2C4E0"/>
<dbReference type="InterPro" id="IPR014989">
    <property type="entry name" value="DUF1839"/>
</dbReference>
<dbReference type="Pfam" id="PF08893">
    <property type="entry name" value="DUF1839"/>
    <property type="match status" value="1"/>
</dbReference>
<protein>
    <submittedName>
        <fullName evidence="1">DUF1839 family protein</fullName>
    </submittedName>
</protein>
<comment type="caution">
    <text evidence="1">The sequence shown here is derived from an EMBL/GenBank/DDBJ whole genome shotgun (WGS) entry which is preliminary data.</text>
</comment>